<feature type="region of interest" description="Disordered" evidence="5">
    <location>
        <begin position="1"/>
        <end position="20"/>
    </location>
</feature>
<evidence type="ECO:0000256" key="3">
    <source>
        <dbReference type="ARBA" id="ARBA00022989"/>
    </source>
</evidence>
<comment type="subcellular location">
    <subcellularLocation>
        <location evidence="1">Membrane</location>
        <topology evidence="1">Single-pass membrane protein</topology>
    </subcellularLocation>
</comment>
<protein>
    <submittedName>
        <fullName evidence="7">Uncharacterized protein</fullName>
    </submittedName>
</protein>
<feature type="transmembrane region" description="Helical" evidence="6">
    <location>
        <begin position="207"/>
        <end position="232"/>
    </location>
</feature>
<gene>
    <name evidence="7" type="ORF">RDB_LOCUS1634</name>
</gene>
<organism evidence="7 8">
    <name type="scientific">Rhizoctonia solani</name>
    <dbReference type="NCBI Taxonomy" id="456999"/>
    <lineage>
        <taxon>Eukaryota</taxon>
        <taxon>Fungi</taxon>
        <taxon>Dikarya</taxon>
        <taxon>Basidiomycota</taxon>
        <taxon>Agaricomycotina</taxon>
        <taxon>Agaricomycetes</taxon>
        <taxon>Cantharellales</taxon>
        <taxon>Ceratobasidiaceae</taxon>
        <taxon>Rhizoctonia</taxon>
    </lineage>
</organism>
<feature type="region of interest" description="Disordered" evidence="5">
    <location>
        <begin position="72"/>
        <end position="92"/>
    </location>
</feature>
<dbReference type="PANTHER" id="PTHR15549">
    <property type="entry name" value="PAIRED IMMUNOGLOBULIN-LIKE TYPE 2 RECEPTOR"/>
    <property type="match status" value="1"/>
</dbReference>
<evidence type="ECO:0000256" key="2">
    <source>
        <dbReference type="ARBA" id="ARBA00022692"/>
    </source>
</evidence>
<feature type="compositionally biased region" description="Basic and acidic residues" evidence="5">
    <location>
        <begin position="517"/>
        <end position="528"/>
    </location>
</feature>
<evidence type="ECO:0000256" key="5">
    <source>
        <dbReference type="SAM" id="MobiDB-lite"/>
    </source>
</evidence>
<dbReference type="Proteomes" id="UP000663853">
    <property type="component" value="Unassembled WGS sequence"/>
</dbReference>
<keyword evidence="2 6" id="KW-0812">Transmembrane</keyword>
<dbReference type="EMBL" id="CAJMXA010000025">
    <property type="protein sequence ID" value="CAE6411843.1"/>
    <property type="molecule type" value="Genomic_DNA"/>
</dbReference>
<accession>A0A8H3A6H1</accession>
<dbReference type="GO" id="GO:0071944">
    <property type="term" value="C:cell periphery"/>
    <property type="evidence" value="ECO:0007669"/>
    <property type="project" value="UniProtKB-ARBA"/>
</dbReference>
<keyword evidence="4 6" id="KW-0472">Membrane</keyword>
<name>A0A8H3A6H1_9AGAM</name>
<evidence type="ECO:0000256" key="4">
    <source>
        <dbReference type="ARBA" id="ARBA00023136"/>
    </source>
</evidence>
<feature type="compositionally biased region" description="Polar residues" evidence="5">
    <location>
        <begin position="79"/>
        <end position="92"/>
    </location>
</feature>
<sequence>MAHRMRAMHGRSMHSRSLRRPRHAQLFEQDVPRVYPFMIGYSGMGTVDPEGVIDEPVSPALQSAPLATDTVAQQPPGETEQTAMGLSSTPVASSTFQTSSTLLSSQTSPLSLLTPISTSSMATSSTVSTASAPSTTSISLPTPTSTSIAIRSSSLVAAVTVLATSDTPSSAFSPTSSSVEIITSVSLIPPPSTTTSAVQAFEVKHPYALYVAFGLLVLILLSILCASIAWFIRRRRKKREEAENQQWIGSVLNDEPDDKGVHELERGRDAVEPGMAGVGAVRREATYPPLTPPLLSSWDFRDTPMLSNGNGTFGNHYGFNPAHVRQPWRHSSLLQRGGPTSIDGIRHGLDGGGLTFRQDPNGGLTFDPRRFGPHDVTYPNPHAPLTSASAAPSHYSYGGAGPFAVTNLMPGDISSRASETSLGQTSETNLNRLVPPGLGNYASGGPARSLGLPTGRLDDPNPWRRYEGVENRGGAIGTDGSDKGWGATIKSGFCSAVGKIVGGDEIKAAGNEGTKPIGREKDRYTELVKHRRPRREWKADSDAGSSECDDVNLGDHDDKPDDDTDGPKFTVLADPGRTSLGTRKSGDGRPIDWLEREPVQHMIPDSRGWIVEESPDGSRGKIHIVAAGARDRILRRLGSNTSAATWTTVYSTDIDPIFSSESATTTRANTIATSRRDTISTRRSGCVGMDRSRGPSTTSDWGTPSMAKVLGMSFGGRARDDRH</sequence>
<dbReference type="GO" id="GO:0016020">
    <property type="term" value="C:membrane"/>
    <property type="evidence" value="ECO:0007669"/>
    <property type="project" value="UniProtKB-SubCell"/>
</dbReference>
<evidence type="ECO:0000256" key="1">
    <source>
        <dbReference type="ARBA" id="ARBA00004167"/>
    </source>
</evidence>
<evidence type="ECO:0000256" key="6">
    <source>
        <dbReference type="SAM" id="Phobius"/>
    </source>
</evidence>
<dbReference type="AlphaFoldDB" id="A0A8H3A6H1"/>
<feature type="compositionally biased region" description="Polar residues" evidence="5">
    <location>
        <begin position="417"/>
        <end position="431"/>
    </location>
</feature>
<keyword evidence="3 6" id="KW-1133">Transmembrane helix</keyword>
<reference evidence="7" key="1">
    <citation type="submission" date="2021-01" db="EMBL/GenBank/DDBJ databases">
        <authorList>
            <person name="Kaushik A."/>
        </authorList>
    </citation>
    <scope>NUCLEOTIDE SEQUENCE</scope>
    <source>
        <strain evidence="7">AG6-10EEA</strain>
    </source>
</reference>
<feature type="region of interest" description="Disordered" evidence="5">
    <location>
        <begin position="684"/>
        <end position="708"/>
    </location>
</feature>
<dbReference type="PANTHER" id="PTHR15549:SF26">
    <property type="entry name" value="AXIAL BUDDING PATTERN PROTEIN 2-RELATED"/>
    <property type="match status" value="1"/>
</dbReference>
<evidence type="ECO:0000313" key="8">
    <source>
        <dbReference type="Proteomes" id="UP000663853"/>
    </source>
</evidence>
<dbReference type="InterPro" id="IPR051694">
    <property type="entry name" value="Immunoregulatory_rcpt-like"/>
</dbReference>
<proteinExistence type="predicted"/>
<feature type="region of interest" description="Disordered" evidence="5">
    <location>
        <begin position="507"/>
        <end position="591"/>
    </location>
</feature>
<comment type="caution">
    <text evidence="7">The sequence shown here is derived from an EMBL/GenBank/DDBJ whole genome shotgun (WGS) entry which is preliminary data.</text>
</comment>
<feature type="region of interest" description="Disordered" evidence="5">
    <location>
        <begin position="417"/>
        <end position="437"/>
    </location>
</feature>
<evidence type="ECO:0000313" key="7">
    <source>
        <dbReference type="EMBL" id="CAE6411843.1"/>
    </source>
</evidence>